<gene>
    <name evidence="2" type="ORF">N8K70_03780</name>
</gene>
<evidence type="ECO:0000313" key="2">
    <source>
        <dbReference type="EMBL" id="WOF23810.1"/>
    </source>
</evidence>
<dbReference type="RefSeq" id="WP_317140281.1">
    <property type="nucleotide sequence ID" value="NZ_CP118157.1"/>
</dbReference>
<feature type="compositionally biased region" description="Gly residues" evidence="1">
    <location>
        <begin position="166"/>
        <end position="175"/>
    </location>
</feature>
<keyword evidence="3" id="KW-1185">Reference proteome</keyword>
<dbReference type="EMBL" id="CP118157">
    <property type="protein sequence ID" value="WOF23810.1"/>
    <property type="molecule type" value="Genomic_DNA"/>
</dbReference>
<proteinExistence type="predicted"/>
<sequence length="175" mass="18844">MSDLRIVPVDLKHAQEFVDAHHRHHAAPVGHKFSVGVAKGERLVGVAIVGRPVSRVIQSEGRTLEVIRSATDGTRNANSMLYGACKRATFALGYDRLITYTQDGETGASLRAAGYRVLAQRPSRPGWSTPSRPRKNRADHVARTLWEATPSGSTEVNRGLTPDRVLGGGAADAQA</sequence>
<dbReference type="NCBIfam" id="NF045478">
    <property type="entry name" value="XF1762_fam"/>
    <property type="match status" value="1"/>
</dbReference>
<dbReference type="InterPro" id="IPR053780">
    <property type="entry name" value="Gp66-like"/>
</dbReference>
<protein>
    <submittedName>
        <fullName evidence="2">Uncharacterized protein</fullName>
    </submittedName>
</protein>
<organism evidence="2 3">
    <name type="scientific">Microbacterium betulae</name>
    <dbReference type="NCBI Taxonomy" id="2981139"/>
    <lineage>
        <taxon>Bacteria</taxon>
        <taxon>Bacillati</taxon>
        <taxon>Actinomycetota</taxon>
        <taxon>Actinomycetes</taxon>
        <taxon>Micrococcales</taxon>
        <taxon>Microbacteriaceae</taxon>
        <taxon>Microbacterium</taxon>
    </lineage>
</organism>
<evidence type="ECO:0000313" key="3">
    <source>
        <dbReference type="Proteomes" id="UP001305498"/>
    </source>
</evidence>
<dbReference type="Proteomes" id="UP001305498">
    <property type="component" value="Chromosome"/>
</dbReference>
<dbReference type="KEGG" id="mbet:N8K70_03780"/>
<dbReference type="AlphaFoldDB" id="A0AA97FK63"/>
<evidence type="ECO:0000256" key="1">
    <source>
        <dbReference type="SAM" id="MobiDB-lite"/>
    </source>
</evidence>
<accession>A0AA97FK63</accession>
<reference evidence="2 3" key="1">
    <citation type="submission" date="2023-02" db="EMBL/GenBank/DDBJ databases">
        <title>Microbacterium betulae sp. nov., isolated from birch wood.</title>
        <authorList>
            <person name="Pasciak M."/>
            <person name="Pawlik K.J."/>
            <person name="Martynowski D."/>
            <person name="Laczmanski L."/>
            <person name="Ciekot J."/>
            <person name="Szponar B."/>
            <person name="Wojcik-Fatla A."/>
            <person name="Mackiewicz B."/>
            <person name="Farian E."/>
            <person name="Cholewa G."/>
            <person name="Cholewa A."/>
            <person name="Dutkiewicz J."/>
        </authorList>
    </citation>
    <scope>NUCLEOTIDE SEQUENCE [LARGE SCALE GENOMIC DNA]</scope>
    <source>
        <strain evidence="2 3">AB</strain>
    </source>
</reference>
<name>A0AA97FK63_9MICO</name>
<feature type="region of interest" description="Disordered" evidence="1">
    <location>
        <begin position="121"/>
        <end position="175"/>
    </location>
</feature>